<evidence type="ECO:0000313" key="2">
    <source>
        <dbReference type="Proteomes" id="UP001331515"/>
    </source>
</evidence>
<sequence>MDQIPLVCYSSFSKSPIPKGRKFSHRVVDAAASETSSESTSKAVVRVSPRYQQQSALHSAWMSFTSLHK</sequence>
<proteinExistence type="predicted"/>
<reference evidence="1 2" key="1">
    <citation type="journal article" date="2023" name="Mol. Biol. Evol.">
        <title>Genomics of Secondarily Temperate Adaptation in the Only Non-Antarctic Icefish.</title>
        <authorList>
            <person name="Rivera-Colon A.G."/>
            <person name="Rayamajhi N."/>
            <person name="Minhas B.F."/>
            <person name="Madrigal G."/>
            <person name="Bilyk K.T."/>
            <person name="Yoon V."/>
            <person name="Hune M."/>
            <person name="Gregory S."/>
            <person name="Cheng C.H.C."/>
            <person name="Catchen J.M."/>
        </authorList>
    </citation>
    <scope>NUCLEOTIDE SEQUENCE [LARGE SCALE GENOMIC DNA]</scope>
    <source>
        <tissue evidence="1">White muscle</tissue>
    </source>
</reference>
<gene>
    <name evidence="1" type="ORF">CgunFtcFv8_016698</name>
</gene>
<name>A0AAN8HAP7_CHAGU</name>
<accession>A0AAN8HAP7</accession>
<dbReference type="Proteomes" id="UP001331515">
    <property type="component" value="Unassembled WGS sequence"/>
</dbReference>
<keyword evidence="2" id="KW-1185">Reference proteome</keyword>
<organism evidence="1 2">
    <name type="scientific">Champsocephalus gunnari</name>
    <name type="common">Mackerel icefish</name>
    <dbReference type="NCBI Taxonomy" id="52237"/>
    <lineage>
        <taxon>Eukaryota</taxon>
        <taxon>Metazoa</taxon>
        <taxon>Chordata</taxon>
        <taxon>Craniata</taxon>
        <taxon>Vertebrata</taxon>
        <taxon>Euteleostomi</taxon>
        <taxon>Actinopterygii</taxon>
        <taxon>Neopterygii</taxon>
        <taxon>Teleostei</taxon>
        <taxon>Neoteleostei</taxon>
        <taxon>Acanthomorphata</taxon>
        <taxon>Eupercaria</taxon>
        <taxon>Perciformes</taxon>
        <taxon>Notothenioidei</taxon>
        <taxon>Channichthyidae</taxon>
        <taxon>Champsocephalus</taxon>
    </lineage>
</organism>
<protein>
    <submittedName>
        <fullName evidence="1">Uncharacterized protein</fullName>
    </submittedName>
</protein>
<dbReference type="EMBL" id="JAURVH010001529">
    <property type="protein sequence ID" value="KAK5908663.1"/>
    <property type="molecule type" value="Genomic_DNA"/>
</dbReference>
<evidence type="ECO:0000313" key="1">
    <source>
        <dbReference type="EMBL" id="KAK5908663.1"/>
    </source>
</evidence>
<dbReference type="AlphaFoldDB" id="A0AAN8HAP7"/>
<comment type="caution">
    <text evidence="1">The sequence shown here is derived from an EMBL/GenBank/DDBJ whole genome shotgun (WGS) entry which is preliminary data.</text>
</comment>